<dbReference type="AlphaFoldDB" id="A0AAU7XBZ7"/>
<accession>A0AAU7XBZ7</accession>
<gene>
    <name evidence="3" type="ORF">ABS361_05010</name>
</gene>
<proteinExistence type="inferred from homology"/>
<evidence type="ECO:0000313" key="3">
    <source>
        <dbReference type="EMBL" id="XBY45638.1"/>
    </source>
</evidence>
<dbReference type="RefSeq" id="WP_407050730.1">
    <property type="nucleotide sequence ID" value="NZ_CP158568.1"/>
</dbReference>
<evidence type="ECO:0000256" key="1">
    <source>
        <dbReference type="ARBA" id="ARBA00009004"/>
    </source>
</evidence>
<organism evidence="3">
    <name type="scientific">Methyloraptor flagellatus</name>
    <dbReference type="NCBI Taxonomy" id="3162530"/>
    <lineage>
        <taxon>Bacteria</taxon>
        <taxon>Pseudomonadati</taxon>
        <taxon>Pseudomonadota</taxon>
        <taxon>Alphaproteobacteria</taxon>
        <taxon>Hyphomicrobiales</taxon>
        <taxon>Ancalomicrobiaceae</taxon>
        <taxon>Methyloraptor</taxon>
    </lineage>
</organism>
<protein>
    <recommendedName>
        <fullName evidence="2">Hydrogenase expression/formation protein</fullName>
    </recommendedName>
</protein>
<dbReference type="KEGG" id="mflg:ABS361_05010"/>
<dbReference type="InterPro" id="IPR036249">
    <property type="entry name" value="Thioredoxin-like_sf"/>
</dbReference>
<dbReference type="Pfam" id="PF07449">
    <property type="entry name" value="HyaE"/>
    <property type="match status" value="1"/>
</dbReference>
<sequence>MHPLIAALSSRHGLPTVDAATVDTFLAPAAGEAEHTILFFTGDPETRSDTTDVAVVLPELLAAFAGRFRAAVVDREAEEALKARFGVQVFPSLAVTRGQAALGVMPRIRDWSDYTDTLAGYLKVDAEPPKPARPKIEITYNGRRTDA</sequence>
<name>A0AAU7XBZ7_9HYPH</name>
<reference evidence="3" key="1">
    <citation type="submission" date="2024-06" db="EMBL/GenBank/DDBJ databases">
        <title>Methylostella associata gen. nov., sp. nov., a novel Ancalomicrobiaceae-affiliated facultatively methylotrophic bacteria that feed on methanotrophs of the genus Methylococcus.</title>
        <authorList>
            <person name="Saltykova V."/>
            <person name="Danilova O.V."/>
            <person name="Oshkin I.Y."/>
            <person name="Belova S.E."/>
            <person name="Pimenov N.V."/>
            <person name="Dedysh S.N."/>
        </authorList>
    </citation>
    <scope>NUCLEOTIDE SEQUENCE</scope>
    <source>
        <strain evidence="3">S20</strain>
    </source>
</reference>
<dbReference type="PIRSF" id="PIRSF038934">
    <property type="entry name" value="HyaE_HupG"/>
    <property type="match status" value="1"/>
</dbReference>
<evidence type="ECO:0000256" key="2">
    <source>
        <dbReference type="PIRNR" id="PIRNR038934"/>
    </source>
</evidence>
<comment type="similarity">
    <text evidence="1 2">Belongs to the HupG/HyaE family.</text>
</comment>
<dbReference type="SUPFAM" id="SSF52833">
    <property type="entry name" value="Thioredoxin-like"/>
    <property type="match status" value="1"/>
</dbReference>
<dbReference type="EMBL" id="CP158568">
    <property type="protein sequence ID" value="XBY45638.1"/>
    <property type="molecule type" value="Genomic_DNA"/>
</dbReference>
<dbReference type="Gene3D" id="3.40.30.10">
    <property type="entry name" value="Glutaredoxin"/>
    <property type="match status" value="1"/>
</dbReference>
<dbReference type="InterPro" id="IPR010893">
    <property type="entry name" value="NiFe-hyd_mat_HyaE"/>
</dbReference>